<comment type="similarity">
    <text evidence="2 13">Belongs to the SUA5 family.</text>
</comment>
<evidence type="ECO:0000256" key="2">
    <source>
        <dbReference type="ARBA" id="ARBA00007663"/>
    </source>
</evidence>
<dbReference type="SUPFAM" id="SSF55821">
    <property type="entry name" value="YrdC/RibB"/>
    <property type="match status" value="1"/>
</dbReference>
<comment type="function">
    <text evidence="13">Required for the formation of a threonylcarbamoyl group on adenosine at position 37 (t(6)A37) in tRNAs that read codons beginning with adenine.</text>
</comment>
<dbReference type="FunFam" id="3.90.870.10:FF:000008">
    <property type="entry name" value="Threonylcarbamoyl-AMP synthase"/>
    <property type="match status" value="1"/>
</dbReference>
<feature type="binding site" evidence="14">
    <location>
        <position position="69"/>
    </location>
    <ligand>
        <name>L-threonine</name>
        <dbReference type="ChEBI" id="CHEBI:57926"/>
    </ligand>
</feature>
<dbReference type="PIRSF" id="PIRSF004930">
    <property type="entry name" value="Tln_factor_SUA5"/>
    <property type="match status" value="1"/>
</dbReference>
<evidence type="ECO:0000256" key="10">
    <source>
        <dbReference type="ARBA" id="ARBA00022840"/>
    </source>
</evidence>
<keyword evidence="9 13" id="KW-0547">Nucleotide-binding</keyword>
<dbReference type="InterPro" id="IPR017945">
    <property type="entry name" value="DHBP_synth_RibB-like_a/b_dom"/>
</dbReference>
<dbReference type="PANTHER" id="PTHR17490:SF16">
    <property type="entry name" value="THREONYLCARBAMOYL-AMP SYNTHASE"/>
    <property type="match status" value="1"/>
</dbReference>
<dbReference type="Pfam" id="PF01300">
    <property type="entry name" value="Sua5_yciO_yrdC"/>
    <property type="match status" value="1"/>
</dbReference>
<sequence length="353" mass="37542">MQTKCIQIDNVKARKEALHEAGELIRRGEVVAFPTETVYGLGANGLDADACAKIYQAKGRPSDNPLILHVANRSMIDQIAARIPEKAEKLIVAFCPGPITLILPRKAIVPDRITGGLATVGVRMPEHDVARALIAAAGVPIAAPSANISGRPSPTTAESVLVDMEGKIPMVLDGGACDFGVESTIVDATGDKAIILRPGAITKEMLEEVMGEGSVIIDPALVGADSVPKAPGMKYTHYAPKAPLTLIEGMPTRMARAFQREVKRLQSEGHIVGVMASHEVLKELKELLPQELMADYGHQGNLPAIAANIYEALRSFDEKEADILLGEGTTSEGLGLAIMNRLHKASGFRTINA</sequence>
<evidence type="ECO:0000259" key="15">
    <source>
        <dbReference type="PROSITE" id="PS51163"/>
    </source>
</evidence>
<dbReference type="InterPro" id="IPR006070">
    <property type="entry name" value="Sua5-like_dom"/>
</dbReference>
<dbReference type="GO" id="GO:0005737">
    <property type="term" value="C:cytoplasm"/>
    <property type="evidence" value="ECO:0007669"/>
    <property type="project" value="UniProtKB-SubCell"/>
</dbReference>
<evidence type="ECO:0000256" key="11">
    <source>
        <dbReference type="ARBA" id="ARBA00029774"/>
    </source>
</evidence>
<evidence type="ECO:0000256" key="8">
    <source>
        <dbReference type="ARBA" id="ARBA00022695"/>
    </source>
</evidence>
<keyword evidence="6 13" id="KW-0808">Transferase</keyword>
<dbReference type="OrthoDB" id="9814580at2"/>
<name>A0A1H4A8P7_SELRU</name>
<dbReference type="InterPro" id="IPR050156">
    <property type="entry name" value="TC-AMP_synthase_SUA5"/>
</dbReference>
<feature type="binding site" evidence="14">
    <location>
        <position position="64"/>
    </location>
    <ligand>
        <name>ATP</name>
        <dbReference type="ChEBI" id="CHEBI:30616"/>
    </ligand>
</feature>
<dbReference type="InterPro" id="IPR038385">
    <property type="entry name" value="Sua5/YwlC_C"/>
</dbReference>
<feature type="binding site" evidence="14">
    <location>
        <position position="119"/>
    </location>
    <ligand>
        <name>ATP</name>
        <dbReference type="ChEBI" id="CHEBI:30616"/>
    </ligand>
</feature>
<dbReference type="InterPro" id="IPR005145">
    <property type="entry name" value="Sua5_C"/>
</dbReference>
<dbReference type="EMBL" id="FNQG01000015">
    <property type="protein sequence ID" value="SEA32369.1"/>
    <property type="molecule type" value="Genomic_DNA"/>
</dbReference>
<dbReference type="RefSeq" id="WP_074673376.1">
    <property type="nucleotide sequence ID" value="NZ_FNQG01000015.1"/>
</dbReference>
<dbReference type="Pfam" id="PF03481">
    <property type="entry name" value="Sua5_C"/>
    <property type="match status" value="1"/>
</dbReference>
<keyword evidence="10 13" id="KW-0067">ATP-binding</keyword>
<feature type="domain" description="YrdC-like" evidence="15">
    <location>
        <begin position="15"/>
        <end position="201"/>
    </location>
</feature>
<keyword evidence="5 13" id="KW-0963">Cytoplasm</keyword>
<evidence type="ECO:0000256" key="3">
    <source>
        <dbReference type="ARBA" id="ARBA00012584"/>
    </source>
</evidence>
<evidence type="ECO:0000256" key="5">
    <source>
        <dbReference type="ARBA" id="ARBA00022490"/>
    </source>
</evidence>
<evidence type="ECO:0000256" key="12">
    <source>
        <dbReference type="ARBA" id="ARBA00048366"/>
    </source>
</evidence>
<accession>A0A1H4A8P7</accession>
<gene>
    <name evidence="16" type="ORF">SAMN05660648_02776</name>
</gene>
<proteinExistence type="inferred from homology"/>
<dbReference type="Gene3D" id="3.90.870.10">
    <property type="entry name" value="DHBP synthase"/>
    <property type="match status" value="1"/>
</dbReference>
<feature type="binding site" evidence="14">
    <location>
        <position position="37"/>
    </location>
    <ligand>
        <name>L-threonine</name>
        <dbReference type="ChEBI" id="CHEBI:57926"/>
    </ligand>
</feature>
<evidence type="ECO:0000256" key="1">
    <source>
        <dbReference type="ARBA" id="ARBA00004496"/>
    </source>
</evidence>
<feature type="binding site" evidence="14">
    <location>
        <position position="183"/>
    </location>
    <ligand>
        <name>L-threonine</name>
        <dbReference type="ChEBI" id="CHEBI:57926"/>
    </ligand>
</feature>
<dbReference type="PANTHER" id="PTHR17490">
    <property type="entry name" value="SUA5"/>
    <property type="match status" value="1"/>
</dbReference>
<feature type="binding site" evidence="14">
    <location>
        <position position="143"/>
    </location>
    <ligand>
        <name>L-threonine</name>
        <dbReference type="ChEBI" id="CHEBI:57926"/>
    </ligand>
</feature>
<evidence type="ECO:0000256" key="13">
    <source>
        <dbReference type="PIRNR" id="PIRNR004930"/>
    </source>
</evidence>
<evidence type="ECO:0000256" key="6">
    <source>
        <dbReference type="ARBA" id="ARBA00022679"/>
    </source>
</evidence>
<dbReference type="GO" id="GO:0003725">
    <property type="term" value="F:double-stranded RNA binding"/>
    <property type="evidence" value="ECO:0007669"/>
    <property type="project" value="UniProtKB-UniRule"/>
</dbReference>
<comment type="catalytic activity">
    <reaction evidence="12 13">
        <text>L-threonine + hydrogencarbonate + ATP = L-threonylcarbamoyladenylate + diphosphate + H2O</text>
        <dbReference type="Rhea" id="RHEA:36407"/>
        <dbReference type="ChEBI" id="CHEBI:15377"/>
        <dbReference type="ChEBI" id="CHEBI:17544"/>
        <dbReference type="ChEBI" id="CHEBI:30616"/>
        <dbReference type="ChEBI" id="CHEBI:33019"/>
        <dbReference type="ChEBI" id="CHEBI:57926"/>
        <dbReference type="ChEBI" id="CHEBI:73682"/>
        <dbReference type="EC" id="2.7.7.87"/>
    </reaction>
</comment>
<dbReference type="AlphaFoldDB" id="A0A1H4A8P7"/>
<dbReference type="EC" id="2.7.7.87" evidence="3 13"/>
<keyword evidence="7 13" id="KW-0819">tRNA processing</keyword>
<feature type="binding site" evidence="14">
    <location>
        <position position="123"/>
    </location>
    <ligand>
        <name>L-threonine</name>
        <dbReference type="ChEBI" id="CHEBI:57926"/>
    </ligand>
</feature>
<dbReference type="GO" id="GO:0008033">
    <property type="term" value="P:tRNA processing"/>
    <property type="evidence" value="ECO:0007669"/>
    <property type="project" value="UniProtKB-KW"/>
</dbReference>
<dbReference type="Gene3D" id="3.40.50.11030">
    <property type="entry name" value="Threonylcarbamoyl-AMP synthase, C-terminal domain"/>
    <property type="match status" value="1"/>
</dbReference>
<protein>
    <recommendedName>
        <fullName evidence="4 13">Threonylcarbamoyl-AMP synthase</fullName>
        <shortName evidence="13">TC-AMP synthase</shortName>
        <ecNumber evidence="3 13">2.7.7.87</ecNumber>
    </recommendedName>
    <alternativeName>
        <fullName evidence="11 13">L-threonylcarbamoyladenylate synthase</fullName>
    </alternativeName>
</protein>
<dbReference type="PROSITE" id="PS51163">
    <property type="entry name" value="YRDC"/>
    <property type="match status" value="1"/>
</dbReference>
<feature type="binding site" evidence="14">
    <location>
        <position position="145"/>
    </location>
    <ligand>
        <name>ATP</name>
        <dbReference type="ChEBI" id="CHEBI:30616"/>
    </ligand>
</feature>
<evidence type="ECO:0000256" key="9">
    <source>
        <dbReference type="ARBA" id="ARBA00022741"/>
    </source>
</evidence>
<feature type="binding site" evidence="14">
    <location>
        <position position="197"/>
    </location>
    <ligand>
        <name>ATP</name>
        <dbReference type="ChEBI" id="CHEBI:30616"/>
    </ligand>
</feature>
<dbReference type="GO" id="GO:0005524">
    <property type="term" value="F:ATP binding"/>
    <property type="evidence" value="ECO:0007669"/>
    <property type="project" value="UniProtKB-UniRule"/>
</dbReference>
<feature type="binding site" evidence="14">
    <location>
        <position position="60"/>
    </location>
    <ligand>
        <name>ATP</name>
        <dbReference type="ChEBI" id="CHEBI:30616"/>
    </ligand>
</feature>
<keyword evidence="8 13" id="KW-0548">Nucleotidyltransferase</keyword>
<evidence type="ECO:0000313" key="16">
    <source>
        <dbReference type="EMBL" id="SEA32369.1"/>
    </source>
</evidence>
<evidence type="ECO:0000256" key="7">
    <source>
        <dbReference type="ARBA" id="ARBA00022694"/>
    </source>
</evidence>
<dbReference type="GO" id="GO:0000049">
    <property type="term" value="F:tRNA binding"/>
    <property type="evidence" value="ECO:0007669"/>
    <property type="project" value="TreeGrafter"/>
</dbReference>
<evidence type="ECO:0000313" key="17">
    <source>
        <dbReference type="Proteomes" id="UP000183469"/>
    </source>
</evidence>
<organism evidence="16 17">
    <name type="scientific">Selenomonas ruminantium</name>
    <dbReference type="NCBI Taxonomy" id="971"/>
    <lineage>
        <taxon>Bacteria</taxon>
        <taxon>Bacillati</taxon>
        <taxon>Bacillota</taxon>
        <taxon>Negativicutes</taxon>
        <taxon>Selenomonadales</taxon>
        <taxon>Selenomonadaceae</taxon>
        <taxon>Selenomonas</taxon>
    </lineage>
</organism>
<feature type="binding site" evidence="14">
    <location>
        <position position="238"/>
    </location>
    <ligand>
        <name>ATP</name>
        <dbReference type="ChEBI" id="CHEBI:30616"/>
    </ligand>
</feature>
<comment type="subcellular location">
    <subcellularLocation>
        <location evidence="1 13">Cytoplasm</location>
    </subcellularLocation>
</comment>
<feature type="binding site" evidence="14">
    <location>
        <position position="153"/>
    </location>
    <ligand>
        <name>ATP</name>
        <dbReference type="ChEBI" id="CHEBI:30616"/>
    </ligand>
</feature>
<reference evidence="16 17" key="1">
    <citation type="submission" date="2016-10" db="EMBL/GenBank/DDBJ databases">
        <authorList>
            <person name="de Groot N.N."/>
        </authorList>
    </citation>
    <scope>NUCLEOTIDE SEQUENCE [LARGE SCALE GENOMIC DNA]</scope>
    <source>
        <strain evidence="16 17">DSM 2872</strain>
    </source>
</reference>
<evidence type="ECO:0000256" key="4">
    <source>
        <dbReference type="ARBA" id="ARBA00015492"/>
    </source>
</evidence>
<dbReference type="GO" id="GO:0061710">
    <property type="term" value="F:L-threonylcarbamoyladenylate synthase"/>
    <property type="evidence" value="ECO:0007669"/>
    <property type="project" value="UniProtKB-EC"/>
</dbReference>
<dbReference type="NCBIfam" id="TIGR00057">
    <property type="entry name" value="L-threonylcarbamoyladenylate synthase"/>
    <property type="match status" value="1"/>
</dbReference>
<dbReference type="Proteomes" id="UP000183469">
    <property type="component" value="Unassembled WGS sequence"/>
</dbReference>
<evidence type="ECO:0000256" key="14">
    <source>
        <dbReference type="PIRSR" id="PIRSR004930-1"/>
    </source>
</evidence>
<dbReference type="GO" id="GO:0006450">
    <property type="term" value="P:regulation of translational fidelity"/>
    <property type="evidence" value="ECO:0007669"/>
    <property type="project" value="TreeGrafter"/>
</dbReference>
<dbReference type="InterPro" id="IPR010923">
    <property type="entry name" value="T(6)A37_SUA5"/>
</dbReference>